<dbReference type="RefSeq" id="WP_133994632.1">
    <property type="nucleotide sequence ID" value="NZ_SODV01000001.1"/>
</dbReference>
<dbReference type="EMBL" id="SODV01000001">
    <property type="protein sequence ID" value="TDX02004.1"/>
    <property type="molecule type" value="Genomic_DNA"/>
</dbReference>
<feature type="transmembrane region" description="Helical" evidence="2">
    <location>
        <begin position="6"/>
        <end position="26"/>
    </location>
</feature>
<protein>
    <submittedName>
        <fullName evidence="3">Uncharacterized protein</fullName>
    </submittedName>
</protein>
<evidence type="ECO:0000256" key="2">
    <source>
        <dbReference type="SAM" id="Phobius"/>
    </source>
</evidence>
<keyword evidence="2" id="KW-0472">Membrane</keyword>
<organism evidence="3 4">
    <name type="scientific">Dinghuibacter silviterrae</name>
    <dbReference type="NCBI Taxonomy" id="1539049"/>
    <lineage>
        <taxon>Bacteria</taxon>
        <taxon>Pseudomonadati</taxon>
        <taxon>Bacteroidota</taxon>
        <taxon>Chitinophagia</taxon>
        <taxon>Chitinophagales</taxon>
        <taxon>Chitinophagaceae</taxon>
        <taxon>Dinghuibacter</taxon>
    </lineage>
</organism>
<dbReference type="AlphaFoldDB" id="A0A4R8DUF6"/>
<evidence type="ECO:0000313" key="3">
    <source>
        <dbReference type="EMBL" id="TDX02004.1"/>
    </source>
</evidence>
<evidence type="ECO:0000313" key="4">
    <source>
        <dbReference type="Proteomes" id="UP000294498"/>
    </source>
</evidence>
<keyword evidence="2" id="KW-0812">Transmembrane</keyword>
<reference evidence="3 4" key="1">
    <citation type="submission" date="2019-03" db="EMBL/GenBank/DDBJ databases">
        <title>Genomic Encyclopedia of Type Strains, Phase IV (KMG-IV): sequencing the most valuable type-strain genomes for metagenomic binning, comparative biology and taxonomic classification.</title>
        <authorList>
            <person name="Goeker M."/>
        </authorList>
    </citation>
    <scope>NUCLEOTIDE SEQUENCE [LARGE SCALE GENOMIC DNA]</scope>
    <source>
        <strain evidence="3 4">DSM 100059</strain>
    </source>
</reference>
<keyword evidence="2" id="KW-1133">Transmembrane helix</keyword>
<feature type="region of interest" description="Disordered" evidence="1">
    <location>
        <begin position="219"/>
        <end position="239"/>
    </location>
</feature>
<proteinExistence type="predicted"/>
<sequence>MQELFSVLGWVGGGVFVFYCIGQVVARRTVWVSKRWENGPATGDLCYYLPTASLLLRITAKILVTRSAADNKVLDASLLEVEVDPCVNLEPDEEYLYVLHYRPFPFSNDVMRWSVNPAGLLESVSSTTEDRISQIVTELGGQDTAPQGVLAAAAPIAQGPIAAPRDTGVFVETQEHKNAFLILPSELRSGNFSRTWTIHAEGPADKAIQVDASFTGRLPEGTAGGAATGSGASAAADGPPPLVRGLLTRPLKPKVLELDAPRSGKHLLSVAILVPDHTRWMTVPVLRFPFVKNMYAPKFTSGILVENAIDKPSEVEGFLSIPVNVLKAIFSIPAQLFSFTVTHLRRGK</sequence>
<gene>
    <name evidence="3" type="ORF">EDB95_3051</name>
</gene>
<keyword evidence="4" id="KW-1185">Reference proteome</keyword>
<name>A0A4R8DUF6_9BACT</name>
<dbReference type="OrthoDB" id="7247547at2"/>
<dbReference type="Proteomes" id="UP000294498">
    <property type="component" value="Unassembled WGS sequence"/>
</dbReference>
<evidence type="ECO:0000256" key="1">
    <source>
        <dbReference type="SAM" id="MobiDB-lite"/>
    </source>
</evidence>
<comment type="caution">
    <text evidence="3">The sequence shown here is derived from an EMBL/GenBank/DDBJ whole genome shotgun (WGS) entry which is preliminary data.</text>
</comment>
<accession>A0A4R8DUF6</accession>